<protein>
    <submittedName>
        <fullName evidence="2">Alpha/beta fold hydrolase</fullName>
    </submittedName>
</protein>
<reference evidence="2 3" key="1">
    <citation type="submission" date="2023-05" db="EMBL/GenBank/DDBJ databases">
        <authorList>
            <person name="Zhang X."/>
        </authorList>
    </citation>
    <scope>NUCLEOTIDE SEQUENCE [LARGE SCALE GENOMIC DNA]</scope>
    <source>
        <strain evidence="2 3">DM2B3-1</strain>
    </source>
</reference>
<keyword evidence="2" id="KW-0378">Hydrolase</keyword>
<dbReference type="PRINTS" id="PR00412">
    <property type="entry name" value="EPOXHYDRLASE"/>
</dbReference>
<accession>A0ABT7CMJ5</accession>
<dbReference type="RefSeq" id="WP_313998472.1">
    <property type="nucleotide sequence ID" value="NZ_JASJOR010000003.1"/>
</dbReference>
<sequence>MSTISLTAPSYPNWLNRQEYPFKSNYFTLPVGRMHYVDQGEGEPVVMLHGNPGWSFEYRNVIKHVSFSMRCIVPDLIGFGLSDKPFNWSYLPEEHASNIELFLDSLNLSKITLVVNDWGGPIGLSYAIRYPQKIKKIILLNTWLWPVDQDPHFVRFSKMMGGEVGRFLITHFNIFGKVVVRQAVGDKRKLTSEIHRHYYQHLEKKSDRKGCTVFPKEIVGSSEWLKTLWAQREKINHIPTTIIWGMKDIAFRPTDLEQWITSCPQAKVIRLNAVGHFPQEEAPEIIVQQILSPFQS</sequence>
<dbReference type="InterPro" id="IPR000073">
    <property type="entry name" value="AB_hydrolase_1"/>
</dbReference>
<name>A0ABT7CMJ5_9BACT</name>
<dbReference type="Pfam" id="PF00561">
    <property type="entry name" value="Abhydrolase_1"/>
    <property type="match status" value="1"/>
</dbReference>
<keyword evidence="3" id="KW-1185">Reference proteome</keyword>
<dbReference type="Gene3D" id="3.40.50.1820">
    <property type="entry name" value="alpha/beta hydrolase"/>
    <property type="match status" value="1"/>
</dbReference>
<comment type="caution">
    <text evidence="2">The sequence shown here is derived from an EMBL/GenBank/DDBJ whole genome shotgun (WGS) entry which is preliminary data.</text>
</comment>
<gene>
    <name evidence="2" type="ORF">QNI19_18345</name>
</gene>
<dbReference type="InterPro" id="IPR000639">
    <property type="entry name" value="Epox_hydrolase-like"/>
</dbReference>
<organism evidence="2 3">
    <name type="scientific">Xanthocytophaga flava</name>
    <dbReference type="NCBI Taxonomy" id="3048013"/>
    <lineage>
        <taxon>Bacteria</taxon>
        <taxon>Pseudomonadati</taxon>
        <taxon>Bacteroidota</taxon>
        <taxon>Cytophagia</taxon>
        <taxon>Cytophagales</taxon>
        <taxon>Rhodocytophagaceae</taxon>
        <taxon>Xanthocytophaga</taxon>
    </lineage>
</organism>
<dbReference type="Proteomes" id="UP001228581">
    <property type="component" value="Unassembled WGS sequence"/>
</dbReference>
<dbReference type="PRINTS" id="PR00111">
    <property type="entry name" value="ABHYDROLASE"/>
</dbReference>
<dbReference type="GO" id="GO:0016787">
    <property type="term" value="F:hydrolase activity"/>
    <property type="evidence" value="ECO:0007669"/>
    <property type="project" value="UniProtKB-KW"/>
</dbReference>
<dbReference type="EMBL" id="JASJOT010000012">
    <property type="protein sequence ID" value="MDJ1494905.1"/>
    <property type="molecule type" value="Genomic_DNA"/>
</dbReference>
<dbReference type="InterPro" id="IPR029058">
    <property type="entry name" value="AB_hydrolase_fold"/>
</dbReference>
<evidence type="ECO:0000313" key="3">
    <source>
        <dbReference type="Proteomes" id="UP001228581"/>
    </source>
</evidence>
<dbReference type="PANTHER" id="PTHR43689:SF8">
    <property type="entry name" value="ALPHA_BETA-HYDROLASES SUPERFAMILY PROTEIN"/>
    <property type="match status" value="1"/>
</dbReference>
<feature type="domain" description="AB hydrolase-1" evidence="1">
    <location>
        <begin position="44"/>
        <end position="283"/>
    </location>
</feature>
<evidence type="ECO:0000313" key="2">
    <source>
        <dbReference type="EMBL" id="MDJ1494905.1"/>
    </source>
</evidence>
<dbReference type="SUPFAM" id="SSF53474">
    <property type="entry name" value="alpha/beta-Hydrolases"/>
    <property type="match status" value="1"/>
</dbReference>
<dbReference type="PANTHER" id="PTHR43689">
    <property type="entry name" value="HYDROLASE"/>
    <property type="match status" value="1"/>
</dbReference>
<evidence type="ECO:0000259" key="1">
    <source>
        <dbReference type="Pfam" id="PF00561"/>
    </source>
</evidence>
<proteinExistence type="predicted"/>